<feature type="chain" id="PRO_5045980174" evidence="1">
    <location>
        <begin position="24"/>
        <end position="135"/>
    </location>
</feature>
<accession>A0ABN6Z6G0</accession>
<keyword evidence="3" id="KW-1185">Reference proteome</keyword>
<proteinExistence type="predicted"/>
<dbReference type="EMBL" id="AP028055">
    <property type="protein sequence ID" value="BEG98258.1"/>
    <property type="molecule type" value="Genomic_DNA"/>
</dbReference>
<reference evidence="2 3" key="1">
    <citation type="submission" date="2023-04" db="EMBL/GenBank/DDBJ databases">
        <title>Draft genome sequence of acteroides sedimenti strain YN3PY1.</title>
        <authorList>
            <person name="Yoshida N."/>
        </authorList>
    </citation>
    <scope>NUCLEOTIDE SEQUENCE [LARGE SCALE GENOMIC DNA]</scope>
    <source>
        <strain evidence="2 3">YN3PY1</strain>
    </source>
</reference>
<protein>
    <submittedName>
        <fullName evidence="2">DUF4783 domain-containing protein</fullName>
    </submittedName>
</protein>
<keyword evidence="1" id="KW-0732">Signal</keyword>
<feature type="signal peptide" evidence="1">
    <location>
        <begin position="1"/>
        <end position="23"/>
    </location>
</feature>
<dbReference type="Proteomes" id="UP001496674">
    <property type="component" value="Chromosome"/>
</dbReference>
<dbReference type="Gene3D" id="3.10.450.50">
    <property type="match status" value="1"/>
</dbReference>
<organism evidence="2 3">
    <name type="scientific">Bacteroides sedimenti</name>
    <dbReference type="NCBI Taxonomy" id="2136147"/>
    <lineage>
        <taxon>Bacteria</taxon>
        <taxon>Pseudomonadati</taxon>
        <taxon>Bacteroidota</taxon>
        <taxon>Bacteroidia</taxon>
        <taxon>Bacteroidales</taxon>
        <taxon>Bacteroidaceae</taxon>
        <taxon>Bacteroides</taxon>
    </lineage>
</organism>
<name>A0ABN6Z6G0_9BACE</name>
<gene>
    <name evidence="2" type="ORF">BSYN_05230</name>
</gene>
<evidence type="ECO:0000313" key="2">
    <source>
        <dbReference type="EMBL" id="BEG98258.1"/>
    </source>
</evidence>
<sequence>MLIDMKKQILLMLSAMMFCTVFAQVQDITSGLETAFRKGSAQDLLPFLGNQVVMIIRNNPQSVNKTEAQQKMADFFSANKVTGFSVNHQGSRNESGFIIGTLNTVNGPFRVNCFFKKSGNNPALIHQIRIDKTNE</sequence>
<evidence type="ECO:0000313" key="3">
    <source>
        <dbReference type="Proteomes" id="UP001496674"/>
    </source>
</evidence>
<dbReference type="InterPro" id="IPR031977">
    <property type="entry name" value="DUF4783"/>
</dbReference>
<dbReference type="Pfam" id="PF16022">
    <property type="entry name" value="DUF4783"/>
    <property type="match status" value="1"/>
</dbReference>
<evidence type="ECO:0000256" key="1">
    <source>
        <dbReference type="SAM" id="SignalP"/>
    </source>
</evidence>